<proteinExistence type="predicted"/>
<protein>
    <submittedName>
        <fullName evidence="2">Uncharacterized protein</fullName>
    </submittedName>
</protein>
<keyword evidence="1" id="KW-0472">Membrane</keyword>
<feature type="transmembrane region" description="Helical" evidence="1">
    <location>
        <begin position="66"/>
        <end position="86"/>
    </location>
</feature>
<evidence type="ECO:0000313" key="3">
    <source>
        <dbReference type="Proteomes" id="UP001152607"/>
    </source>
</evidence>
<feature type="transmembrane region" description="Helical" evidence="1">
    <location>
        <begin position="21"/>
        <end position="46"/>
    </location>
</feature>
<sequence length="171" mass="19633">MEAVSRESGVSTNFWADLASRFWACITWFSFSSFLPSLFFSISSIIPLQLFLRSSPLPYQFFPPSAVTWIWNIFLLIAPHMLFVRLMTMTMIMDLRWTCYPAHTPSPALFTISFFTVLVRRHFWKEYYNAKAGKREDGYIRLKSELNSCAGTRGTVSPIGHVVSIGELLPT</sequence>
<dbReference type="Proteomes" id="UP001152607">
    <property type="component" value="Unassembled WGS sequence"/>
</dbReference>
<dbReference type="AlphaFoldDB" id="A0A9W4UR39"/>
<reference evidence="2" key="1">
    <citation type="submission" date="2023-01" db="EMBL/GenBank/DDBJ databases">
        <authorList>
            <person name="Van Ghelder C."/>
            <person name="Rancurel C."/>
        </authorList>
    </citation>
    <scope>NUCLEOTIDE SEQUENCE</scope>
    <source>
        <strain evidence="2">CNCM I-4278</strain>
    </source>
</reference>
<name>A0A9W4UR39_9PLEO</name>
<comment type="caution">
    <text evidence="2">The sequence shown here is derived from an EMBL/GenBank/DDBJ whole genome shotgun (WGS) entry which is preliminary data.</text>
</comment>
<evidence type="ECO:0000256" key="1">
    <source>
        <dbReference type="SAM" id="Phobius"/>
    </source>
</evidence>
<keyword evidence="1" id="KW-1133">Transmembrane helix</keyword>
<gene>
    <name evidence="2" type="ORF">PDIGIT_LOCUS12605</name>
</gene>
<evidence type="ECO:0000313" key="2">
    <source>
        <dbReference type="EMBL" id="CAI6339446.1"/>
    </source>
</evidence>
<keyword evidence="1" id="KW-0812">Transmembrane</keyword>
<organism evidence="2 3">
    <name type="scientific">Periconia digitata</name>
    <dbReference type="NCBI Taxonomy" id="1303443"/>
    <lineage>
        <taxon>Eukaryota</taxon>
        <taxon>Fungi</taxon>
        <taxon>Dikarya</taxon>
        <taxon>Ascomycota</taxon>
        <taxon>Pezizomycotina</taxon>
        <taxon>Dothideomycetes</taxon>
        <taxon>Pleosporomycetidae</taxon>
        <taxon>Pleosporales</taxon>
        <taxon>Massarineae</taxon>
        <taxon>Periconiaceae</taxon>
        <taxon>Periconia</taxon>
    </lineage>
</organism>
<dbReference type="EMBL" id="CAOQHR010000009">
    <property type="protein sequence ID" value="CAI6339446.1"/>
    <property type="molecule type" value="Genomic_DNA"/>
</dbReference>
<accession>A0A9W4UR39</accession>
<keyword evidence="3" id="KW-1185">Reference proteome</keyword>